<evidence type="ECO:0000259" key="2">
    <source>
        <dbReference type="Pfam" id="PF07969"/>
    </source>
</evidence>
<gene>
    <name evidence="3" type="ORF">J3U88_32840</name>
</gene>
<dbReference type="Proteomes" id="UP000664417">
    <property type="component" value="Unassembled WGS sequence"/>
</dbReference>
<dbReference type="Pfam" id="PF07969">
    <property type="entry name" value="Amidohydro_3"/>
    <property type="match status" value="1"/>
</dbReference>
<dbReference type="Gene3D" id="3.10.310.70">
    <property type="match status" value="1"/>
</dbReference>
<name>A0A8J7QFS5_9BACT</name>
<dbReference type="Gene3D" id="2.30.40.10">
    <property type="entry name" value="Urease, subunit C, domain 1"/>
    <property type="match status" value="1"/>
</dbReference>
<protein>
    <submittedName>
        <fullName evidence="3">Amidohydrolase</fullName>
    </submittedName>
</protein>
<evidence type="ECO:0000256" key="1">
    <source>
        <dbReference type="SAM" id="SignalP"/>
    </source>
</evidence>
<dbReference type="GO" id="GO:0016810">
    <property type="term" value="F:hydrolase activity, acting on carbon-nitrogen (but not peptide) bonds"/>
    <property type="evidence" value="ECO:0007669"/>
    <property type="project" value="InterPro"/>
</dbReference>
<sequence>MNRVCWSFFLLMTFLIPLGAQAPQTIFTNGRFYTVNPKQPWAEAVAVRDGRITAVGKAAEVMAAKGEKTRVVDLGGQFVMPGFVEGHAHLRGLGESQLNLKLNEARNWDEIVAMVAKAAAEAPAGQWIIGRGWHQEKWDKQPAQTERGFPTHDLLSKAAPNHPVWLDHASGHAGIANAKAMELAGVTDKTADPEGGEILHDGAGKVTGVFNETAAGLIVAAYQKHLDALTPEARAKRLRRALRLAMMECLSKGITSFQDAGVDWETLDQLRSFADESKLGLRLWLMALGSPADLRKRLPAYKDLRQAGGGFLTLGGIKAYSDGALGSRGAWLLKPYSDDPTTSGHNVTDLDVLAEIADVALEHKLQLCVHAIGDRGNREVLDLFARKLKGRDLRWRIEHAQHLNPQDIPRFAELKIIASMQGVHCTSDAPFVVKRLGEQRAREGAYVWRSLWQSGAVVSNGTDAPVEDVSPLASLQSTVTRLTRAGETFFPEQVLRREQAIQSYTLNAAFAAFEDQDKGSLEVGKFADMVVLDQDLTKVPGEKIGATRVLKTIVAGMTRYRAP</sequence>
<dbReference type="RefSeq" id="WP_207863431.1">
    <property type="nucleotide sequence ID" value="NZ_JAFREP010000056.1"/>
</dbReference>
<dbReference type="CDD" id="cd01300">
    <property type="entry name" value="YtcJ_like"/>
    <property type="match status" value="1"/>
</dbReference>
<dbReference type="InterPro" id="IPR033932">
    <property type="entry name" value="YtcJ-like"/>
</dbReference>
<dbReference type="InterPro" id="IPR011059">
    <property type="entry name" value="Metal-dep_hydrolase_composite"/>
</dbReference>
<dbReference type="SUPFAM" id="SSF51338">
    <property type="entry name" value="Composite domain of metallo-dependent hydrolases"/>
    <property type="match status" value="1"/>
</dbReference>
<dbReference type="InterPro" id="IPR013108">
    <property type="entry name" value="Amidohydro_3"/>
</dbReference>
<evidence type="ECO:0000313" key="4">
    <source>
        <dbReference type="Proteomes" id="UP000664417"/>
    </source>
</evidence>
<evidence type="ECO:0000313" key="3">
    <source>
        <dbReference type="EMBL" id="MBO1323299.1"/>
    </source>
</evidence>
<accession>A0A8J7QFS5</accession>
<dbReference type="InterPro" id="IPR032466">
    <property type="entry name" value="Metal_Hydrolase"/>
</dbReference>
<feature type="domain" description="Amidohydrolase 3" evidence="2">
    <location>
        <begin position="70"/>
        <end position="558"/>
    </location>
</feature>
<dbReference type="SUPFAM" id="SSF51556">
    <property type="entry name" value="Metallo-dependent hydrolases"/>
    <property type="match status" value="1"/>
</dbReference>
<comment type="caution">
    <text evidence="3">The sequence shown here is derived from an EMBL/GenBank/DDBJ whole genome shotgun (WGS) entry which is preliminary data.</text>
</comment>
<dbReference type="EMBL" id="JAFREP010000056">
    <property type="protein sequence ID" value="MBO1323299.1"/>
    <property type="molecule type" value="Genomic_DNA"/>
</dbReference>
<keyword evidence="1" id="KW-0732">Signal</keyword>
<keyword evidence="4" id="KW-1185">Reference proteome</keyword>
<proteinExistence type="predicted"/>
<dbReference type="PANTHER" id="PTHR22642">
    <property type="entry name" value="IMIDAZOLONEPROPIONASE"/>
    <property type="match status" value="1"/>
</dbReference>
<feature type="signal peptide" evidence="1">
    <location>
        <begin position="1"/>
        <end position="22"/>
    </location>
</feature>
<dbReference type="AlphaFoldDB" id="A0A8J7QFS5"/>
<reference evidence="3" key="1">
    <citation type="submission" date="2021-03" db="EMBL/GenBank/DDBJ databases">
        <authorList>
            <person name="Wang G."/>
        </authorList>
    </citation>
    <scope>NUCLEOTIDE SEQUENCE</scope>
    <source>
        <strain evidence="3">KCTC 12899</strain>
    </source>
</reference>
<feature type="chain" id="PRO_5035321008" evidence="1">
    <location>
        <begin position="23"/>
        <end position="563"/>
    </location>
</feature>
<organism evidence="3 4">
    <name type="scientific">Acanthopleuribacter pedis</name>
    <dbReference type="NCBI Taxonomy" id="442870"/>
    <lineage>
        <taxon>Bacteria</taxon>
        <taxon>Pseudomonadati</taxon>
        <taxon>Acidobacteriota</taxon>
        <taxon>Holophagae</taxon>
        <taxon>Acanthopleuribacterales</taxon>
        <taxon>Acanthopleuribacteraceae</taxon>
        <taxon>Acanthopleuribacter</taxon>
    </lineage>
</organism>
<dbReference type="PANTHER" id="PTHR22642:SF2">
    <property type="entry name" value="PROTEIN LONG AFTER FAR-RED 3"/>
    <property type="match status" value="1"/>
</dbReference>
<dbReference type="Gene3D" id="3.20.20.140">
    <property type="entry name" value="Metal-dependent hydrolases"/>
    <property type="match status" value="1"/>
</dbReference>